<comment type="caution">
    <text evidence="2">The sequence shown here is derived from an EMBL/GenBank/DDBJ whole genome shotgun (WGS) entry which is preliminary data.</text>
</comment>
<dbReference type="AlphaFoldDB" id="A0AAV8UJJ8"/>
<proteinExistence type="predicted"/>
<sequence>MPALVPMSPVSQNLSMAGMAAGVTTKGRPYFGRSVNGAAIQEKARIKRESMGSPIMDFTPFKVFGNLSFRTAATLASSVQKVPSEILKPRYSTSVIPKDAVALRSRAEARRRRPPESFTRARSRT</sequence>
<evidence type="ECO:0000313" key="2">
    <source>
        <dbReference type="EMBL" id="KAJ8902689.1"/>
    </source>
</evidence>
<organism evidence="2 3">
    <name type="scientific">Rhodosorus marinus</name>
    <dbReference type="NCBI Taxonomy" id="101924"/>
    <lineage>
        <taxon>Eukaryota</taxon>
        <taxon>Rhodophyta</taxon>
        <taxon>Stylonematophyceae</taxon>
        <taxon>Stylonematales</taxon>
        <taxon>Stylonemataceae</taxon>
        <taxon>Rhodosorus</taxon>
    </lineage>
</organism>
<keyword evidence="3" id="KW-1185">Reference proteome</keyword>
<evidence type="ECO:0000313" key="3">
    <source>
        <dbReference type="Proteomes" id="UP001157974"/>
    </source>
</evidence>
<dbReference type="Proteomes" id="UP001157974">
    <property type="component" value="Unassembled WGS sequence"/>
</dbReference>
<name>A0AAV8UJJ8_9RHOD</name>
<gene>
    <name evidence="2" type="ORF">NDN08_006009</name>
</gene>
<feature type="region of interest" description="Disordered" evidence="1">
    <location>
        <begin position="104"/>
        <end position="125"/>
    </location>
</feature>
<dbReference type="EMBL" id="JAMWBK010000008">
    <property type="protein sequence ID" value="KAJ8902689.1"/>
    <property type="molecule type" value="Genomic_DNA"/>
</dbReference>
<reference evidence="2 3" key="1">
    <citation type="journal article" date="2023" name="Nat. Commun.">
        <title>Origin of minicircular mitochondrial genomes in red algae.</title>
        <authorList>
            <person name="Lee Y."/>
            <person name="Cho C.H."/>
            <person name="Lee Y.M."/>
            <person name="Park S.I."/>
            <person name="Yang J.H."/>
            <person name="West J.A."/>
            <person name="Bhattacharya D."/>
            <person name="Yoon H.S."/>
        </authorList>
    </citation>
    <scope>NUCLEOTIDE SEQUENCE [LARGE SCALE GENOMIC DNA]</scope>
    <source>
        <strain evidence="2 3">CCMP1338</strain>
        <tissue evidence="2">Whole cell</tissue>
    </source>
</reference>
<evidence type="ECO:0000256" key="1">
    <source>
        <dbReference type="SAM" id="MobiDB-lite"/>
    </source>
</evidence>
<protein>
    <submittedName>
        <fullName evidence="2">Uncharacterized protein</fullName>
    </submittedName>
</protein>
<accession>A0AAV8UJJ8</accession>